<organism evidence="1 2">
    <name type="scientific">Rhodococcus wratislaviensis NBRC 100605</name>
    <dbReference type="NCBI Taxonomy" id="1219028"/>
    <lineage>
        <taxon>Bacteria</taxon>
        <taxon>Bacillati</taxon>
        <taxon>Actinomycetota</taxon>
        <taxon>Actinomycetes</taxon>
        <taxon>Mycobacteriales</taxon>
        <taxon>Nocardiaceae</taxon>
        <taxon>Rhodococcus</taxon>
    </lineage>
</organism>
<reference evidence="1 2" key="1">
    <citation type="submission" date="2014-02" db="EMBL/GenBank/DDBJ databases">
        <title>Whole genome shotgun sequence of Rhodococcus wratislaviensis NBRC 100605.</title>
        <authorList>
            <person name="Hosoyama A."/>
            <person name="Tsuchikane K."/>
            <person name="Yoshida I."/>
            <person name="Ohji S."/>
            <person name="Ichikawa N."/>
            <person name="Yamazoe A."/>
            <person name="Fujita N."/>
        </authorList>
    </citation>
    <scope>NUCLEOTIDE SEQUENCE [LARGE SCALE GENOMIC DNA]</scope>
    <source>
        <strain evidence="1 2">NBRC 100605</strain>
    </source>
</reference>
<dbReference type="RefSeq" id="WP_156046657.1">
    <property type="nucleotide sequence ID" value="NZ_BAWF01000040.1"/>
</dbReference>
<dbReference type="AlphaFoldDB" id="X0PVQ3"/>
<evidence type="ECO:0000313" key="1">
    <source>
        <dbReference type="EMBL" id="GAF47374.1"/>
    </source>
</evidence>
<keyword evidence="2" id="KW-1185">Reference proteome</keyword>
<evidence type="ECO:0000313" key="2">
    <source>
        <dbReference type="Proteomes" id="UP000019491"/>
    </source>
</evidence>
<sequence>MSYSKLQWSDGPAGGTAISAERLNHMEAGIESAHLTLTEDPPGSGLYVIGGQDQ</sequence>
<accession>X0PVQ3</accession>
<name>X0PVQ3_RHOWR</name>
<proteinExistence type="predicted"/>
<protein>
    <submittedName>
        <fullName evidence="1">Uncharacterized protein</fullName>
    </submittedName>
</protein>
<dbReference type="EMBL" id="BAWF01000040">
    <property type="protein sequence ID" value="GAF47374.1"/>
    <property type="molecule type" value="Genomic_DNA"/>
</dbReference>
<dbReference type="Proteomes" id="UP000019491">
    <property type="component" value="Unassembled WGS sequence"/>
</dbReference>
<gene>
    <name evidence="1" type="ORF">RW1_040_00360</name>
</gene>
<comment type="caution">
    <text evidence="1">The sequence shown here is derived from an EMBL/GenBank/DDBJ whole genome shotgun (WGS) entry which is preliminary data.</text>
</comment>